<evidence type="ECO:0000313" key="2">
    <source>
        <dbReference type="Proteomes" id="UP000758155"/>
    </source>
</evidence>
<protein>
    <submittedName>
        <fullName evidence="1">Uncharacterized protein</fullName>
    </submittedName>
</protein>
<dbReference type="AlphaFoldDB" id="A0A9P4WXN6"/>
<accession>A0A9P4WXN6</accession>
<dbReference type="Proteomes" id="UP000758155">
    <property type="component" value="Unassembled WGS sequence"/>
</dbReference>
<evidence type="ECO:0000313" key="1">
    <source>
        <dbReference type="EMBL" id="KAF3045915.1"/>
    </source>
</evidence>
<gene>
    <name evidence="1" type="ORF">E8E12_006719</name>
</gene>
<proteinExistence type="predicted"/>
<reference evidence="1" key="1">
    <citation type="submission" date="2019-04" db="EMBL/GenBank/DDBJ databases">
        <title>Sequencing of skin fungus with MAO and IRED activity.</title>
        <authorList>
            <person name="Marsaioli A.J."/>
            <person name="Bonatto J.M.C."/>
            <person name="Reis Junior O."/>
        </authorList>
    </citation>
    <scope>NUCLEOTIDE SEQUENCE</scope>
    <source>
        <strain evidence="1">28M1</strain>
    </source>
</reference>
<name>A0A9P4WXN6_9PLEO</name>
<sequence>MPPRWLQHPVTVFLIPLITVLTLPNLYKFLPYVADPSYDEKRLQRIAGLMDEIYTTLADATFIPHNAITRGPHVINKTALPCTPSASVLRLMELLPYVDLSLVDEPDWIHGGHFMDYRNPEHIAELCDPCRGRSIDWTDYMSPSDIALTNWGTGGWNNDRTWVMIYDTARDAIRIYDAELWVTRWTAKREFGKEMESWWFEDNGELWWDRDGGASHILRAIANNYRSLEWIPWETSNRENGFGVPNETIKALLRRNGWPKAFDRDQFNADFIRGKHKPSGKGYAEAALREIDSIAGWNRSIVEDGWTDLDVSRGDWWYAQDRLDRHRQRFAEATDLEEQQVQEWHIQHTIWHLEDLQGRLDTARAEVARLCPNDVCVKEEDLILWEFVALQRTYEEAQYSNISQLCEHRLYYNPSDDPAWLEKCVSNKKSEHLWLDLAYHQSEAEALAYCVMTRSELLPFKTVFDQARDKIAELEKMIVEDDAGLERLEVAYKDKLPDLKEKARTYYAMDESALINRRWYIREEIETLEEEMAKLERGEGRERGRKWLFDYLRDDED</sequence>
<organism evidence="1 2">
    <name type="scientific">Didymella heteroderae</name>
    <dbReference type="NCBI Taxonomy" id="1769908"/>
    <lineage>
        <taxon>Eukaryota</taxon>
        <taxon>Fungi</taxon>
        <taxon>Dikarya</taxon>
        <taxon>Ascomycota</taxon>
        <taxon>Pezizomycotina</taxon>
        <taxon>Dothideomycetes</taxon>
        <taxon>Pleosporomycetidae</taxon>
        <taxon>Pleosporales</taxon>
        <taxon>Pleosporineae</taxon>
        <taxon>Didymellaceae</taxon>
        <taxon>Didymella</taxon>
    </lineage>
</organism>
<keyword evidence="2" id="KW-1185">Reference proteome</keyword>
<dbReference type="EMBL" id="SWKV01000005">
    <property type="protein sequence ID" value="KAF3045915.1"/>
    <property type="molecule type" value="Genomic_DNA"/>
</dbReference>
<comment type="caution">
    <text evidence="1">The sequence shown here is derived from an EMBL/GenBank/DDBJ whole genome shotgun (WGS) entry which is preliminary data.</text>
</comment>
<dbReference type="OrthoDB" id="5327951at2759"/>